<feature type="domain" description="ATP-grasp" evidence="5">
    <location>
        <begin position="116"/>
        <end position="319"/>
    </location>
</feature>
<evidence type="ECO:0000313" key="6">
    <source>
        <dbReference type="EMBL" id="GAA5075121.1"/>
    </source>
</evidence>
<dbReference type="InterPro" id="IPR041472">
    <property type="entry name" value="BL00235/CARNS1_N"/>
</dbReference>
<name>A0ABP9LBM3_9ACTN</name>
<dbReference type="PROSITE" id="PS50975">
    <property type="entry name" value="ATP_GRASP"/>
    <property type="match status" value="1"/>
</dbReference>
<dbReference type="Pfam" id="PF18603">
    <property type="entry name" value="LAL_C2"/>
    <property type="match status" value="1"/>
</dbReference>
<protein>
    <recommendedName>
        <fullName evidence="5">ATP-grasp domain-containing protein</fullName>
    </recommendedName>
</protein>
<dbReference type="InterPro" id="IPR011761">
    <property type="entry name" value="ATP-grasp"/>
</dbReference>
<dbReference type="Proteomes" id="UP001500124">
    <property type="component" value="Unassembled WGS sequence"/>
</dbReference>
<keyword evidence="7" id="KW-1185">Reference proteome</keyword>
<dbReference type="InterPro" id="IPR052032">
    <property type="entry name" value="ATP-dep_AA_Ligase"/>
</dbReference>
<dbReference type="Gene3D" id="3.40.50.20">
    <property type="match status" value="1"/>
</dbReference>
<evidence type="ECO:0000256" key="3">
    <source>
        <dbReference type="ARBA" id="ARBA00022840"/>
    </source>
</evidence>
<evidence type="ECO:0000259" key="5">
    <source>
        <dbReference type="PROSITE" id="PS50975"/>
    </source>
</evidence>
<keyword evidence="2 4" id="KW-0547">Nucleotide-binding</keyword>
<evidence type="ECO:0000256" key="1">
    <source>
        <dbReference type="ARBA" id="ARBA00022598"/>
    </source>
</evidence>
<evidence type="ECO:0000256" key="2">
    <source>
        <dbReference type="ARBA" id="ARBA00022741"/>
    </source>
</evidence>
<accession>A0ABP9LBM3</accession>
<comment type="caution">
    <text evidence="6">The sequence shown here is derived from an EMBL/GenBank/DDBJ whole genome shotgun (WGS) entry which is preliminary data.</text>
</comment>
<organism evidence="6 7">
    <name type="scientific">Streptomyces similanensis</name>
    <dbReference type="NCBI Taxonomy" id="1274988"/>
    <lineage>
        <taxon>Bacteria</taxon>
        <taxon>Bacillati</taxon>
        <taxon>Actinomycetota</taxon>
        <taxon>Actinomycetes</taxon>
        <taxon>Kitasatosporales</taxon>
        <taxon>Streptomycetaceae</taxon>
        <taxon>Streptomyces</taxon>
    </lineage>
</organism>
<proteinExistence type="predicted"/>
<dbReference type="RefSeq" id="WP_345671517.1">
    <property type="nucleotide sequence ID" value="NZ_BAABKC010000112.1"/>
</dbReference>
<dbReference type="Pfam" id="PF18130">
    <property type="entry name" value="ATPgrasp_N"/>
    <property type="match status" value="1"/>
</dbReference>
<gene>
    <name evidence="6" type="ORF">GCM10023336_63940</name>
</gene>
<dbReference type="PANTHER" id="PTHR43585">
    <property type="entry name" value="FUMIPYRROLE BIOSYNTHESIS PROTEIN C"/>
    <property type="match status" value="1"/>
</dbReference>
<keyword evidence="1" id="KW-0436">Ligase</keyword>
<dbReference type="InterPro" id="IPR040570">
    <property type="entry name" value="LAL_C2"/>
</dbReference>
<dbReference type="EMBL" id="BAABKC010000112">
    <property type="protein sequence ID" value="GAA5075121.1"/>
    <property type="molecule type" value="Genomic_DNA"/>
</dbReference>
<keyword evidence="3 4" id="KW-0067">ATP-binding</keyword>
<dbReference type="PANTHER" id="PTHR43585:SF2">
    <property type="entry name" value="ATP-GRASP ENZYME FSQD"/>
    <property type="match status" value="1"/>
</dbReference>
<evidence type="ECO:0000313" key="7">
    <source>
        <dbReference type="Proteomes" id="UP001500124"/>
    </source>
</evidence>
<sequence length="411" mass="42492">MPKILFLEAGVSAGEALLRAAHDLGADAWVATHEEMYAQYPPETRALVTGTVRPDFTDPATALEELTAFCRRTGIDGVLACWEFLTPLAARLADRLGLPGHDAALAPACRNKRLMAEAFTAYGVPAPRTVSAPDADTLARRVAAAALTYPLVVKPAENAASIGVRVVASPGDLPEAVALAGAETVKLPHGIALEPTLLAQEYAHGEEFSVETVVARGAIHHLAVTEKFTTRGAVRAETGHTVPADLAPPARTTLLDAASRAVSALGLRDGLAHTEIKLDARGRASVLETGARPPGDGIMELVERATGVDMARTAVQVALGRASDLAPTRAGAAAVRFLTAPHAGTLLAVDGLPATGPGLAVTLTKQPGDHLADPTDNLQRIGRVAVHGATAAEVNETARKALAAIRITVGP</sequence>
<reference evidence="7" key="1">
    <citation type="journal article" date="2019" name="Int. J. Syst. Evol. Microbiol.">
        <title>The Global Catalogue of Microorganisms (GCM) 10K type strain sequencing project: providing services to taxonomists for standard genome sequencing and annotation.</title>
        <authorList>
            <consortium name="The Broad Institute Genomics Platform"/>
            <consortium name="The Broad Institute Genome Sequencing Center for Infectious Disease"/>
            <person name="Wu L."/>
            <person name="Ma J."/>
        </authorList>
    </citation>
    <scope>NUCLEOTIDE SEQUENCE [LARGE SCALE GENOMIC DNA]</scope>
    <source>
        <strain evidence="7">JCM 18410</strain>
    </source>
</reference>
<dbReference type="SUPFAM" id="SSF56059">
    <property type="entry name" value="Glutathione synthetase ATP-binding domain-like"/>
    <property type="match status" value="1"/>
</dbReference>
<dbReference type="Gene3D" id="3.30.470.20">
    <property type="entry name" value="ATP-grasp fold, B domain"/>
    <property type="match status" value="1"/>
</dbReference>
<dbReference type="Pfam" id="PF13535">
    <property type="entry name" value="ATP-grasp_4"/>
    <property type="match status" value="1"/>
</dbReference>
<evidence type="ECO:0000256" key="4">
    <source>
        <dbReference type="PROSITE-ProRule" id="PRU00409"/>
    </source>
</evidence>